<dbReference type="Proteomes" id="UP000366872">
    <property type="component" value="Unassembled WGS sequence"/>
</dbReference>
<gene>
    <name evidence="1" type="ORF">PDESU_03082</name>
</gene>
<accession>A0A6C2U3E9</accession>
<name>A0A6C2U3E9_PONDE</name>
<dbReference type="AlphaFoldDB" id="A0A6C2U3E9"/>
<dbReference type="Gene3D" id="2.60.120.380">
    <property type="match status" value="2"/>
</dbReference>
<keyword evidence="2" id="KW-1185">Reference proteome</keyword>
<dbReference type="GO" id="GO:0006508">
    <property type="term" value="P:proteolysis"/>
    <property type="evidence" value="ECO:0007669"/>
    <property type="project" value="UniProtKB-KW"/>
</dbReference>
<protein>
    <submittedName>
        <fullName evidence="1">Putative subtilase-type serine protease</fullName>
    </submittedName>
</protein>
<dbReference type="EMBL" id="CAAHFG010000001">
    <property type="protein sequence ID" value="VGO14520.1"/>
    <property type="molecule type" value="Genomic_DNA"/>
</dbReference>
<sequence>MKPYSIFYSPQRNAKNTRDAFLPALRSLRSFAVKNILPAMLALPVLAVGQQQVRPEQMDPHIGYIYPAGAQRGATATIVVGGQYLEGADGIHVSGGGVRAKVLDFERPLNQREIQQMRNKFDEIREEMGMEEDERPTRQPEQFRTMIEQAEKSGITMEDVQKMREQGRIRNDPKLQENAQIAEVVTVEIEVLPDARPGRRELRIMKDGRISAPLAFFIGDHAEWVEADGKNIEKPLPVVLNGQILPGETDRYSFKASKGDQLVVAAAARELIPHLADAVPGWFQAVMALYDSKGSELAYADDYRFNPDPALYYEIPTDGTYTLEIRDSIYRGRQDFVYRITLGEIPFITSIFPLGGKEGTTTVAIQGKNLPATTGTVGNQDSLDSVKGIPLAYPVPFAHSTLPELPETEPNNTVTDAMPIRSTCVINGRIGHPGDLDVFEIQLKKGEAFVAEVNARRLNSPLDSVLKITDAHGRQVAFNDDHEDRALGLLTHHADSRIAFVAPHQGTFLIHLGDTQNAGGPDHGYRLHLGRPEPDYELRIVPSHLNGAPGASIPFTAFALRKDGFNGEIKLELKNEIDGLRLDGARIPAGQEQVELTLTLPTDPLYVPEPLKIEGRAVIDGKPAVRPAVPAEDMMQAFIYHHLVPAEEILLANIESRFLRPQINCKTKDPLKLKPGTTTSVTFEAPTAFGRQQLDFNVEPHSVPAGVGIEDVTIGNGTIEVMLATDPALSVKGQEGNLIFELVIERNMQAREGREARTLRIPAGHLPAVPFKIM</sequence>
<keyword evidence="1" id="KW-0378">Hydrolase</keyword>
<evidence type="ECO:0000313" key="1">
    <source>
        <dbReference type="EMBL" id="VGO14520.1"/>
    </source>
</evidence>
<organism evidence="1 2">
    <name type="scientific">Pontiella desulfatans</name>
    <dbReference type="NCBI Taxonomy" id="2750659"/>
    <lineage>
        <taxon>Bacteria</taxon>
        <taxon>Pseudomonadati</taxon>
        <taxon>Kiritimatiellota</taxon>
        <taxon>Kiritimatiellia</taxon>
        <taxon>Kiritimatiellales</taxon>
        <taxon>Pontiellaceae</taxon>
        <taxon>Pontiella</taxon>
    </lineage>
</organism>
<evidence type="ECO:0000313" key="2">
    <source>
        <dbReference type="Proteomes" id="UP000366872"/>
    </source>
</evidence>
<proteinExistence type="predicted"/>
<reference evidence="1 2" key="1">
    <citation type="submission" date="2019-04" db="EMBL/GenBank/DDBJ databases">
        <authorList>
            <person name="Van Vliet M D."/>
        </authorList>
    </citation>
    <scope>NUCLEOTIDE SEQUENCE [LARGE SCALE GENOMIC DNA]</scope>
    <source>
        <strain evidence="1 2">F1</strain>
    </source>
</reference>
<dbReference type="GO" id="GO:0008233">
    <property type="term" value="F:peptidase activity"/>
    <property type="evidence" value="ECO:0007669"/>
    <property type="project" value="UniProtKB-KW"/>
</dbReference>
<keyword evidence="1" id="KW-0645">Protease</keyword>